<keyword evidence="2" id="KW-1185">Reference proteome</keyword>
<evidence type="ECO:0000313" key="1">
    <source>
        <dbReference type="EMBL" id="KAL0952231.1"/>
    </source>
</evidence>
<organism evidence="1 2">
    <name type="scientific">Hohenbuehelia grisea</name>
    <dbReference type="NCBI Taxonomy" id="104357"/>
    <lineage>
        <taxon>Eukaryota</taxon>
        <taxon>Fungi</taxon>
        <taxon>Dikarya</taxon>
        <taxon>Basidiomycota</taxon>
        <taxon>Agaricomycotina</taxon>
        <taxon>Agaricomycetes</taxon>
        <taxon>Agaricomycetidae</taxon>
        <taxon>Agaricales</taxon>
        <taxon>Pleurotineae</taxon>
        <taxon>Pleurotaceae</taxon>
        <taxon>Hohenbuehelia</taxon>
    </lineage>
</organism>
<reference evidence="2" key="1">
    <citation type="submission" date="2024-06" db="EMBL/GenBank/DDBJ databases">
        <title>Multi-omics analyses provide insights into the biosynthesis of the anticancer antibiotic pleurotin in Hohenbuehelia grisea.</title>
        <authorList>
            <person name="Weaver J.A."/>
            <person name="Alberti F."/>
        </authorList>
    </citation>
    <scope>NUCLEOTIDE SEQUENCE [LARGE SCALE GENOMIC DNA]</scope>
    <source>
        <strain evidence="2">T-177</strain>
    </source>
</reference>
<comment type="caution">
    <text evidence="1">The sequence shown here is derived from an EMBL/GenBank/DDBJ whole genome shotgun (WGS) entry which is preliminary data.</text>
</comment>
<dbReference type="Proteomes" id="UP001556367">
    <property type="component" value="Unassembled WGS sequence"/>
</dbReference>
<proteinExistence type="predicted"/>
<gene>
    <name evidence="1" type="ORF">HGRIS_006521</name>
</gene>
<dbReference type="EMBL" id="JASNQZ010000010">
    <property type="protein sequence ID" value="KAL0952231.1"/>
    <property type="molecule type" value="Genomic_DNA"/>
</dbReference>
<name>A0ABR3J970_9AGAR</name>
<protein>
    <submittedName>
        <fullName evidence="1">Uncharacterized protein</fullName>
    </submittedName>
</protein>
<sequence length="120" mass="13457">MIMSLSIASNWLWNFGFGYGAPYLVNKEAGRPRGEGVLHLKPDMLLLHHLLCVLENMGLSPSRSTSSIPQVAFIPPQAATHRPTTFASDKASQNLLYVRSIPPVRFYQRSSSVRTHRVEH</sequence>
<evidence type="ECO:0000313" key="2">
    <source>
        <dbReference type="Proteomes" id="UP001556367"/>
    </source>
</evidence>
<accession>A0ABR3J970</accession>